<comment type="caution">
    <text evidence="2">The sequence shown here is derived from an EMBL/GenBank/DDBJ whole genome shotgun (WGS) entry which is preliminary data.</text>
</comment>
<sequence length="493" mass="55553">MDETSMQTTDSPPEPEAITTDQGRTQGRQQILFMKFLEALSNHDTGSAASTTQQFTTIAESLHATVQSSFPTTQHLPLAPTSSLELRLLASAAADLFSTTDPSQPSHGSQHVPNVEEHQAPHGLFTLSDDLFQRVNPTYTMSQLPAGHRLASPSTAITTSNTSLCPTRTLPQSTVSERSISKFLRSKLSRWRKPSQLPLTQKSRKPRSPGDRRRGSMISPGEFDPAPLVGSAEITYGRAVERGLPSGETQHERAQHVMRRLFERDIKIELPLENGDRLPLTARAWLDWFCPCNIVDQRLLERVPPLKYDVIDLEHYAQTPAGPAYSTARFEGRWFCEDIDAFDPCYDSTEFRVSDRDLRCDVIIGRPAIIKHKLFQAEPAMPLAVPHGIRTPHIPIDRHSIRSSEEAARQARQYEARMRDQGYTYQQQRDAYAHQQAHEYNRRNSIDYANVDEDRCPKAIAPLSNLDIYIFHPDQRLPKDVASLVQLNYLGAP</sequence>
<accession>A0ABR3R8U0</accession>
<reference evidence="2 3" key="1">
    <citation type="submission" date="2024-02" db="EMBL/GenBank/DDBJ databases">
        <title>De novo assembly and annotation of 12 fungi associated with fruit tree decline syndrome in Ontario, Canada.</title>
        <authorList>
            <person name="Sulman M."/>
            <person name="Ellouze W."/>
            <person name="Ilyukhin E."/>
        </authorList>
    </citation>
    <scope>NUCLEOTIDE SEQUENCE [LARGE SCALE GENOMIC DNA]</scope>
    <source>
        <strain evidence="2 3">M42-189</strain>
    </source>
</reference>
<gene>
    <name evidence="2" type="ORF">SLS60_007081</name>
</gene>
<dbReference type="Proteomes" id="UP001521785">
    <property type="component" value="Unassembled WGS sequence"/>
</dbReference>
<feature type="region of interest" description="Disordered" evidence="1">
    <location>
        <begin position="194"/>
        <end position="226"/>
    </location>
</feature>
<organism evidence="2 3">
    <name type="scientific">Paraconiothyrium brasiliense</name>
    <dbReference type="NCBI Taxonomy" id="300254"/>
    <lineage>
        <taxon>Eukaryota</taxon>
        <taxon>Fungi</taxon>
        <taxon>Dikarya</taxon>
        <taxon>Ascomycota</taxon>
        <taxon>Pezizomycotina</taxon>
        <taxon>Dothideomycetes</taxon>
        <taxon>Pleosporomycetidae</taxon>
        <taxon>Pleosporales</taxon>
        <taxon>Massarineae</taxon>
        <taxon>Didymosphaeriaceae</taxon>
        <taxon>Paraconiothyrium</taxon>
    </lineage>
</organism>
<feature type="region of interest" description="Disordered" evidence="1">
    <location>
        <begin position="153"/>
        <end position="178"/>
    </location>
</feature>
<proteinExistence type="predicted"/>
<protein>
    <submittedName>
        <fullName evidence="2">Uncharacterized protein</fullName>
    </submittedName>
</protein>
<evidence type="ECO:0000313" key="3">
    <source>
        <dbReference type="Proteomes" id="UP001521785"/>
    </source>
</evidence>
<feature type="region of interest" description="Disordered" evidence="1">
    <location>
        <begin position="1"/>
        <end position="24"/>
    </location>
</feature>
<keyword evidence="3" id="KW-1185">Reference proteome</keyword>
<evidence type="ECO:0000313" key="2">
    <source>
        <dbReference type="EMBL" id="KAL1600693.1"/>
    </source>
</evidence>
<evidence type="ECO:0000256" key="1">
    <source>
        <dbReference type="SAM" id="MobiDB-lite"/>
    </source>
</evidence>
<name>A0ABR3R8U0_9PLEO</name>
<dbReference type="EMBL" id="JAKJXO020000009">
    <property type="protein sequence ID" value="KAL1600693.1"/>
    <property type="molecule type" value="Genomic_DNA"/>
</dbReference>
<feature type="compositionally biased region" description="Polar residues" evidence="1">
    <location>
        <begin position="1"/>
        <end position="11"/>
    </location>
</feature>